<dbReference type="GO" id="GO:0006307">
    <property type="term" value="P:DNA alkylation repair"/>
    <property type="evidence" value="ECO:0007669"/>
    <property type="project" value="InterPro"/>
</dbReference>
<feature type="region of interest" description="Disordered" evidence="1">
    <location>
        <begin position="277"/>
        <end position="300"/>
    </location>
</feature>
<proteinExistence type="predicted"/>
<dbReference type="Gene3D" id="3.90.1140.10">
    <property type="entry name" value="Cyclic phosphodiesterase"/>
    <property type="match status" value="1"/>
</dbReference>
<sequence length="403" mass="43691">MTIAQSVYFRTARHHGVTSCFASTLLSRSHRPFSIMGKKKGKGEYNDFLDGEKLRDNTAIRTSLQGASTLNRDASPPRHGGNRKSRGPTRGNHAPKKPQLTHFLCLPLVNEASRPQLEVALDKLKEELAQSGLVPLKAVRPLGTLHLTLGVMSLDAPQLVRAQQYLEDLDLVRLLHGITASASAEKTAESGENLDTVALQPNATPLRITLEALVPMQKPAQTSILYAEPRDFSSRLLAFAKALRGRFEGEGLMVEDKRDLKLHATIINTIYAKPKGKGSKHVGKQGGNRGELLTDSAHDDVSRNNDAASVTGSIHDDGGGGEAVVGGGTKSTALDGRDGHGPNAKSWMRFDARDLMGKYGDFVWARDVHIDRVQICKMGAAKILDGDGEVVDEKYEVVAEKVI</sequence>
<dbReference type="InterPro" id="IPR009210">
    <property type="entry name" value="ASCC1"/>
</dbReference>
<organism evidence="3 4">
    <name type="scientific">Periconia macrospinosa</name>
    <dbReference type="NCBI Taxonomy" id="97972"/>
    <lineage>
        <taxon>Eukaryota</taxon>
        <taxon>Fungi</taxon>
        <taxon>Dikarya</taxon>
        <taxon>Ascomycota</taxon>
        <taxon>Pezizomycotina</taxon>
        <taxon>Dothideomycetes</taxon>
        <taxon>Pleosporomycetidae</taxon>
        <taxon>Pleosporales</taxon>
        <taxon>Massarineae</taxon>
        <taxon>Periconiaceae</taxon>
        <taxon>Periconia</taxon>
    </lineage>
</organism>
<dbReference type="OrthoDB" id="277832at2759"/>
<keyword evidence="4" id="KW-1185">Reference proteome</keyword>
<name>A0A2V1E9E2_9PLEO</name>
<dbReference type="GO" id="GO:0005634">
    <property type="term" value="C:nucleus"/>
    <property type="evidence" value="ECO:0007669"/>
    <property type="project" value="TreeGrafter"/>
</dbReference>
<reference evidence="3 4" key="1">
    <citation type="journal article" date="2018" name="Sci. Rep.">
        <title>Comparative genomics provides insights into the lifestyle and reveals functional heterogeneity of dark septate endophytic fungi.</title>
        <authorList>
            <person name="Knapp D.G."/>
            <person name="Nemeth J.B."/>
            <person name="Barry K."/>
            <person name="Hainaut M."/>
            <person name="Henrissat B."/>
            <person name="Johnson J."/>
            <person name="Kuo A."/>
            <person name="Lim J.H.P."/>
            <person name="Lipzen A."/>
            <person name="Nolan M."/>
            <person name="Ohm R.A."/>
            <person name="Tamas L."/>
            <person name="Grigoriev I.V."/>
            <person name="Spatafora J.W."/>
            <person name="Nagy L.G."/>
            <person name="Kovacs G.M."/>
        </authorList>
    </citation>
    <scope>NUCLEOTIDE SEQUENCE [LARGE SCALE GENOMIC DNA]</scope>
    <source>
        <strain evidence="3 4">DSE2036</strain>
    </source>
</reference>
<dbReference type="PANTHER" id="PTHR13360:SF1">
    <property type="entry name" value="ACTIVATING SIGNAL COINTEGRATOR 1 COMPLEX SUBUNIT 1"/>
    <property type="match status" value="1"/>
</dbReference>
<evidence type="ECO:0000313" key="3">
    <source>
        <dbReference type="EMBL" id="PVI07143.1"/>
    </source>
</evidence>
<feature type="region of interest" description="Disordered" evidence="1">
    <location>
        <begin position="62"/>
        <end position="97"/>
    </location>
</feature>
<dbReference type="AlphaFoldDB" id="A0A2V1E9E2"/>
<dbReference type="GO" id="GO:0006355">
    <property type="term" value="P:regulation of DNA-templated transcription"/>
    <property type="evidence" value="ECO:0007669"/>
    <property type="project" value="TreeGrafter"/>
</dbReference>
<dbReference type="EMBL" id="KZ805305">
    <property type="protein sequence ID" value="PVI07143.1"/>
    <property type="molecule type" value="Genomic_DNA"/>
</dbReference>
<protein>
    <recommendedName>
        <fullName evidence="2">A-kinase anchor protein 7-like phosphoesterase domain-containing protein</fullName>
    </recommendedName>
</protein>
<evidence type="ECO:0000313" key="4">
    <source>
        <dbReference type="Proteomes" id="UP000244855"/>
    </source>
</evidence>
<feature type="compositionally biased region" description="Polar residues" evidence="1">
    <location>
        <begin position="62"/>
        <end position="72"/>
    </location>
</feature>
<dbReference type="InterPro" id="IPR019510">
    <property type="entry name" value="AKAP7-like_phosphoesterase"/>
</dbReference>
<feature type="domain" description="A-kinase anchor protein 7-like phosphoesterase" evidence="2">
    <location>
        <begin position="101"/>
        <end position="382"/>
    </location>
</feature>
<dbReference type="Proteomes" id="UP000244855">
    <property type="component" value="Unassembled WGS sequence"/>
</dbReference>
<dbReference type="Pfam" id="PF10469">
    <property type="entry name" value="AKAP7_NLS"/>
    <property type="match status" value="1"/>
</dbReference>
<evidence type="ECO:0000259" key="2">
    <source>
        <dbReference type="Pfam" id="PF10469"/>
    </source>
</evidence>
<dbReference type="PANTHER" id="PTHR13360">
    <property type="entry name" value="ACTIVATING SIGNAL COINTEGRATOR 1 COMPLEX SUBUNIT 1"/>
    <property type="match status" value="1"/>
</dbReference>
<gene>
    <name evidence="3" type="ORF">DM02DRAFT_609122</name>
</gene>
<accession>A0A2V1E9E2</accession>
<dbReference type="STRING" id="97972.A0A2V1E9E2"/>
<evidence type="ECO:0000256" key="1">
    <source>
        <dbReference type="SAM" id="MobiDB-lite"/>
    </source>
</evidence>